<evidence type="ECO:0000256" key="1">
    <source>
        <dbReference type="ARBA" id="ARBA00004613"/>
    </source>
</evidence>
<dbReference type="Pfam" id="PF04389">
    <property type="entry name" value="Peptidase_M28"/>
    <property type="match status" value="1"/>
</dbReference>
<protein>
    <submittedName>
        <fullName evidence="5">M20/M25/M40 family metallo-hydrolase</fullName>
    </submittedName>
</protein>
<dbReference type="InterPro" id="IPR045175">
    <property type="entry name" value="M28_fam"/>
</dbReference>
<accession>A0ABT6RBZ2</accession>
<feature type="domain" description="Peptidase M28" evidence="4">
    <location>
        <begin position="130"/>
        <end position="340"/>
    </location>
</feature>
<gene>
    <name evidence="5" type="ORF">QJ048_09860</name>
</gene>
<evidence type="ECO:0000313" key="5">
    <source>
        <dbReference type="EMBL" id="MDI3320077.1"/>
    </source>
</evidence>
<keyword evidence="3" id="KW-0645">Protease</keyword>
<keyword evidence="2" id="KW-0964">Secreted</keyword>
<keyword evidence="3" id="KW-0482">Metalloprotease</keyword>
<dbReference type="PANTHER" id="PTHR12147:SF26">
    <property type="entry name" value="PEPTIDASE M28 DOMAIN-CONTAINING PROTEIN"/>
    <property type="match status" value="1"/>
</dbReference>
<sequence>MKICVPFSTFIQPKLINMKMRLLLLFLLFISSHTFSQTIIQKDPQIEKMLKDVSSDSLKSYITRLVGFGTRNTLSTQTNPKRGIGAARQWVLSRFNEFAKQSGGRMTAFIDTTTLQKDGRRVDTTILLGNVVATLKGTDPNDDRIFIISGHLDNMRTDVMDRNGDAPGANDDASGTAAVMECARVMSKNAFPATIIFVAVSGEEQGLLGSTFMAQKAKKENWNIEAVLNNDIMGSNNSSETNITDNTKVRVFSEAFEVTDTGKSALNIRNLGLENDGKARQLARYVKEIGERYVDNLQVMMIYRNDRFLRGGDHSPFVQRGYAAVRITEMNENYYHQHQDVRVENGIQYGDLVQYIDFEYLRKNTCMNLSNLANLAKSPSMPQEVRIDVKKLTNYTNLSWKVPKTGKVKGYYILMRETTSAVWQKKIFTADLKIDLPYSKDNYFFAVQSISEDGNEGLPVVPVPAGR</sequence>
<comment type="caution">
    <text evidence="5">The sequence shown here is derived from an EMBL/GenBank/DDBJ whole genome shotgun (WGS) entry which is preliminary data.</text>
</comment>
<keyword evidence="3" id="KW-0378">Hydrolase</keyword>
<evidence type="ECO:0000256" key="2">
    <source>
        <dbReference type="ARBA" id="ARBA00022525"/>
    </source>
</evidence>
<dbReference type="SUPFAM" id="SSF49265">
    <property type="entry name" value="Fibronectin type III"/>
    <property type="match status" value="1"/>
</dbReference>
<dbReference type="Proteomes" id="UP001226434">
    <property type="component" value="Unassembled WGS sequence"/>
</dbReference>
<evidence type="ECO:0000313" key="6">
    <source>
        <dbReference type="Proteomes" id="UP001226434"/>
    </source>
</evidence>
<reference evidence="5 6" key="1">
    <citation type="submission" date="2023-05" db="EMBL/GenBank/DDBJ databases">
        <title>Genome sequence of Pinibacter sp. MAH-24.</title>
        <authorList>
            <person name="Huq M.A."/>
        </authorList>
    </citation>
    <scope>NUCLEOTIDE SEQUENCE [LARGE SCALE GENOMIC DNA]</scope>
    <source>
        <strain evidence="5 6">MAH-24</strain>
    </source>
</reference>
<proteinExistence type="predicted"/>
<dbReference type="InterPro" id="IPR036116">
    <property type="entry name" value="FN3_sf"/>
</dbReference>
<comment type="subcellular location">
    <subcellularLocation>
        <location evidence="1">Secreted</location>
    </subcellularLocation>
</comment>
<dbReference type="SUPFAM" id="SSF53187">
    <property type="entry name" value="Zn-dependent exopeptidases"/>
    <property type="match status" value="1"/>
</dbReference>
<evidence type="ECO:0000256" key="3">
    <source>
        <dbReference type="ARBA" id="ARBA00023049"/>
    </source>
</evidence>
<keyword evidence="6" id="KW-1185">Reference proteome</keyword>
<evidence type="ECO:0000259" key="4">
    <source>
        <dbReference type="Pfam" id="PF04389"/>
    </source>
</evidence>
<dbReference type="InterPro" id="IPR007484">
    <property type="entry name" value="Peptidase_M28"/>
</dbReference>
<dbReference type="Gene3D" id="3.40.630.10">
    <property type="entry name" value="Zn peptidases"/>
    <property type="match status" value="1"/>
</dbReference>
<dbReference type="InterPro" id="IPR003961">
    <property type="entry name" value="FN3_dom"/>
</dbReference>
<dbReference type="EMBL" id="JASBRG010000006">
    <property type="protein sequence ID" value="MDI3320077.1"/>
    <property type="molecule type" value="Genomic_DNA"/>
</dbReference>
<organism evidence="5 6">
    <name type="scientific">Pinibacter soli</name>
    <dbReference type="NCBI Taxonomy" id="3044211"/>
    <lineage>
        <taxon>Bacteria</taxon>
        <taxon>Pseudomonadati</taxon>
        <taxon>Bacteroidota</taxon>
        <taxon>Chitinophagia</taxon>
        <taxon>Chitinophagales</taxon>
        <taxon>Chitinophagaceae</taxon>
        <taxon>Pinibacter</taxon>
    </lineage>
</organism>
<dbReference type="CDD" id="cd00063">
    <property type="entry name" value="FN3"/>
    <property type="match status" value="1"/>
</dbReference>
<dbReference type="PANTHER" id="PTHR12147">
    <property type="entry name" value="METALLOPEPTIDASE M28 FAMILY MEMBER"/>
    <property type="match status" value="1"/>
</dbReference>
<name>A0ABT6RBZ2_9BACT</name>